<organism evidence="3 4">
    <name type="scientific">Brevibacillus fulvus</name>
    <dbReference type="NCBI Taxonomy" id="1125967"/>
    <lineage>
        <taxon>Bacteria</taxon>
        <taxon>Bacillati</taxon>
        <taxon>Bacillota</taxon>
        <taxon>Bacilli</taxon>
        <taxon>Bacillales</taxon>
        <taxon>Paenibacillaceae</taxon>
        <taxon>Brevibacillus</taxon>
    </lineage>
</organism>
<dbReference type="PANTHER" id="PTHR48050">
    <property type="entry name" value="STEROL 3-BETA-GLUCOSYLTRANSFERASE"/>
    <property type="match status" value="1"/>
</dbReference>
<dbReference type="SUPFAM" id="SSF53756">
    <property type="entry name" value="UDP-Glycosyltransferase/glycogen phosphorylase"/>
    <property type="match status" value="1"/>
</dbReference>
<evidence type="ECO:0000259" key="1">
    <source>
        <dbReference type="Pfam" id="PF06722"/>
    </source>
</evidence>
<dbReference type="InterPro" id="IPR050426">
    <property type="entry name" value="Glycosyltransferase_28"/>
</dbReference>
<proteinExistence type="predicted"/>
<accession>A0A938XWY6</accession>
<dbReference type="InterPro" id="IPR002213">
    <property type="entry name" value="UDP_glucos_trans"/>
</dbReference>
<dbReference type="InterPro" id="IPR010610">
    <property type="entry name" value="EryCIII-like_C"/>
</dbReference>
<feature type="domain" description="Erythromycin biosynthesis protein CIII-like C-terminal" evidence="1">
    <location>
        <begin position="253"/>
        <end position="357"/>
    </location>
</feature>
<dbReference type="GO" id="GO:0008194">
    <property type="term" value="F:UDP-glycosyltransferase activity"/>
    <property type="evidence" value="ECO:0007669"/>
    <property type="project" value="InterPro"/>
</dbReference>
<dbReference type="Pfam" id="PF13579">
    <property type="entry name" value="Glyco_trans_4_4"/>
    <property type="match status" value="1"/>
</dbReference>
<dbReference type="AlphaFoldDB" id="A0A938XWY6"/>
<evidence type="ECO:0000259" key="2">
    <source>
        <dbReference type="Pfam" id="PF13579"/>
    </source>
</evidence>
<evidence type="ECO:0000313" key="3">
    <source>
        <dbReference type="EMBL" id="MBM7589659.1"/>
    </source>
</evidence>
<dbReference type="PANTHER" id="PTHR48050:SF13">
    <property type="entry name" value="STEROL 3-BETA-GLUCOSYLTRANSFERASE UGT80A2"/>
    <property type="match status" value="1"/>
</dbReference>
<dbReference type="CDD" id="cd03784">
    <property type="entry name" value="GT1_Gtf-like"/>
    <property type="match status" value="1"/>
</dbReference>
<feature type="domain" description="Glycosyltransferase subfamily 4-like N-terminal" evidence="2">
    <location>
        <begin position="19"/>
        <end position="135"/>
    </location>
</feature>
<dbReference type="Proteomes" id="UP000717624">
    <property type="component" value="Unassembled WGS sequence"/>
</dbReference>
<dbReference type="Pfam" id="PF06722">
    <property type="entry name" value="EryCIII-like_C"/>
    <property type="match status" value="1"/>
</dbReference>
<keyword evidence="4" id="KW-1185">Reference proteome</keyword>
<gene>
    <name evidence="3" type="ORF">JOD01_001259</name>
</gene>
<evidence type="ECO:0000313" key="4">
    <source>
        <dbReference type="Proteomes" id="UP000717624"/>
    </source>
</evidence>
<dbReference type="GO" id="GO:0016758">
    <property type="term" value="F:hexosyltransferase activity"/>
    <property type="evidence" value="ECO:0007669"/>
    <property type="project" value="UniProtKB-ARBA"/>
</dbReference>
<protein>
    <submittedName>
        <fullName evidence="3">MGT family glycosyltransferase</fullName>
    </submittedName>
</protein>
<comment type="caution">
    <text evidence="3">The sequence shown here is derived from an EMBL/GenBank/DDBJ whole genome shotgun (WGS) entry which is preliminary data.</text>
</comment>
<sequence length="383" mass="42424">MARIALVSQIMLGHMIPALDLGAELARRGHQVSVLAPRQHQGLIEEAGLIFVEIGLYTIPHKYIGELFAEVDEFIKRTSIDLLICDSALAAPAYAAELHGIPWVSFQTTVPLPDHLVPGGERLNSRLRELYEKQLNTVRLQHGLPALTDKKRTRGDFAGLSGQLHLLMVIPEMIPDWANLPEPSRIVGICSYDGDEESNWIDLDSEDPVILVCSSSVQRAEFVQMIQHYLHTAVEAFSHKPYKLVVTHHEPYQGEEPLPDNVLWVTDYPVHSRLMPQADIVITHGGCGTLQKSLKYGVPMVIIPLGADHPFLAEHCESLGVAKVLTPEQVTVATMEATVKSILGDSSYRRNAQRIASYIYDHAPCKTSADYVEALLGETKIVV</sequence>
<name>A0A938XWY6_9BACL</name>
<dbReference type="Gene3D" id="3.40.50.2000">
    <property type="entry name" value="Glycogen Phosphorylase B"/>
    <property type="match status" value="2"/>
</dbReference>
<dbReference type="EMBL" id="JAFBEB010000003">
    <property type="protein sequence ID" value="MBM7589659.1"/>
    <property type="molecule type" value="Genomic_DNA"/>
</dbReference>
<dbReference type="GO" id="GO:0017000">
    <property type="term" value="P:antibiotic biosynthetic process"/>
    <property type="evidence" value="ECO:0007669"/>
    <property type="project" value="UniProtKB-ARBA"/>
</dbReference>
<dbReference type="InterPro" id="IPR028098">
    <property type="entry name" value="Glyco_trans_4-like_N"/>
</dbReference>
<dbReference type="RefSeq" id="WP_204517382.1">
    <property type="nucleotide sequence ID" value="NZ_BAABIN010000038.1"/>
</dbReference>
<reference evidence="3" key="1">
    <citation type="submission" date="2021-01" db="EMBL/GenBank/DDBJ databases">
        <title>Genomic Encyclopedia of Type Strains, Phase IV (KMG-IV): sequencing the most valuable type-strain genomes for metagenomic binning, comparative biology and taxonomic classification.</title>
        <authorList>
            <person name="Goeker M."/>
        </authorList>
    </citation>
    <scope>NUCLEOTIDE SEQUENCE</scope>
    <source>
        <strain evidence="3">DSM 25523</strain>
    </source>
</reference>